<proteinExistence type="predicted"/>
<dbReference type="InterPro" id="IPR005162">
    <property type="entry name" value="Retrotrans_gag_dom"/>
</dbReference>
<evidence type="ECO:0000259" key="2">
    <source>
        <dbReference type="Pfam" id="PF03732"/>
    </source>
</evidence>
<evidence type="ECO:0000256" key="1">
    <source>
        <dbReference type="SAM" id="MobiDB-lite"/>
    </source>
</evidence>
<feature type="region of interest" description="Disordered" evidence="1">
    <location>
        <begin position="227"/>
        <end position="276"/>
    </location>
</feature>
<dbReference type="Proteomes" id="UP001591681">
    <property type="component" value="Unassembled WGS sequence"/>
</dbReference>
<dbReference type="EMBL" id="JBHFQA010000015">
    <property type="protein sequence ID" value="KAL2086441.1"/>
    <property type="molecule type" value="Genomic_DNA"/>
</dbReference>
<feature type="domain" description="Retrotransposon gag" evidence="2">
    <location>
        <begin position="64"/>
        <end position="142"/>
    </location>
</feature>
<dbReference type="PANTHER" id="PTHR33194">
    <property type="entry name" value="ZINC KNUCKLE DOMAINCONTAINING PROTEIN"/>
    <property type="match status" value="1"/>
</dbReference>
<evidence type="ECO:0000313" key="4">
    <source>
        <dbReference type="Proteomes" id="UP001591681"/>
    </source>
</evidence>
<protein>
    <recommendedName>
        <fullName evidence="2">Retrotransposon gag domain-containing protein</fullName>
    </recommendedName>
</protein>
<dbReference type="Pfam" id="PF03732">
    <property type="entry name" value="Retrotrans_gag"/>
    <property type="match status" value="1"/>
</dbReference>
<sequence>MRPPFLVTPPQPVAPPVKTDHLRLSFPTFGKPHDDSDPVLYLSKCHDFIAIHPLSDADILATFRSVLHGTARDWWEIARATVTSWEDFQTAFLSAFLSEDYEEELADRVRTRRQGAAEPIRDFAFSYRALCKRWRPAMADHEIVKLILKNAKPHLTSQLRGHVATVDELARLGHQLEKDLEQQLEYEKRHAGSSQPKTMYKGSGKASEKASVVCWRCNGHHAPGSCPQYQSGCQSTPKQARQASQTQASGSQGGKNTFSTVTTRKKGKHVKKIETPPPTFPKQLVVPITIRSWFGKAIVDTGATFTLIQEDVWKDLKASGEELKPWLSGPLYLANGETETPLGLVELKLTLQEHIFNLPVAVLTSNALAYPVVLGLDFLFLSGLQVNVTDLQYRFQAETTAYPFQPSDAVVHGDGGLQSTSSAGQPLTTPPMSSLGLLSSVPPPFVPCPVKLTPADYVHLAVQNCHLREEDKPLLHPQHR</sequence>
<dbReference type="PANTHER" id="PTHR33194:SF4">
    <property type="entry name" value="CCHC-TYPE DOMAIN-CONTAINING PROTEIN"/>
    <property type="match status" value="1"/>
</dbReference>
<dbReference type="AlphaFoldDB" id="A0ABD1JH07"/>
<feature type="compositionally biased region" description="Low complexity" evidence="1">
    <location>
        <begin position="239"/>
        <end position="250"/>
    </location>
</feature>
<dbReference type="PROSITE" id="PS00141">
    <property type="entry name" value="ASP_PROTEASE"/>
    <property type="match status" value="1"/>
</dbReference>
<name>A0ABD1JH07_9TELE</name>
<dbReference type="InterPro" id="IPR001969">
    <property type="entry name" value="Aspartic_peptidase_AS"/>
</dbReference>
<dbReference type="CDD" id="cd00303">
    <property type="entry name" value="retropepsin_like"/>
    <property type="match status" value="1"/>
</dbReference>
<keyword evidence="4" id="KW-1185">Reference proteome</keyword>
<dbReference type="InterPro" id="IPR021109">
    <property type="entry name" value="Peptidase_aspartic_dom_sf"/>
</dbReference>
<dbReference type="SUPFAM" id="SSF50630">
    <property type="entry name" value="Acid proteases"/>
    <property type="match status" value="1"/>
</dbReference>
<accession>A0ABD1JH07</accession>
<feature type="compositionally biased region" description="Polar residues" evidence="1">
    <location>
        <begin position="227"/>
        <end position="238"/>
    </location>
</feature>
<evidence type="ECO:0000313" key="3">
    <source>
        <dbReference type="EMBL" id="KAL2086441.1"/>
    </source>
</evidence>
<dbReference type="Pfam" id="PF13650">
    <property type="entry name" value="Asp_protease_2"/>
    <property type="match status" value="1"/>
</dbReference>
<reference evidence="3 4" key="1">
    <citation type="submission" date="2024-09" db="EMBL/GenBank/DDBJ databases">
        <title>A chromosome-level genome assembly of Gray's grenadier anchovy, Coilia grayii.</title>
        <authorList>
            <person name="Fu Z."/>
        </authorList>
    </citation>
    <scope>NUCLEOTIDE SEQUENCE [LARGE SCALE GENOMIC DNA]</scope>
    <source>
        <strain evidence="3">G4</strain>
        <tissue evidence="3">Muscle</tissue>
    </source>
</reference>
<organism evidence="3 4">
    <name type="scientific">Coilia grayii</name>
    <name type="common">Gray's grenadier anchovy</name>
    <dbReference type="NCBI Taxonomy" id="363190"/>
    <lineage>
        <taxon>Eukaryota</taxon>
        <taxon>Metazoa</taxon>
        <taxon>Chordata</taxon>
        <taxon>Craniata</taxon>
        <taxon>Vertebrata</taxon>
        <taxon>Euteleostomi</taxon>
        <taxon>Actinopterygii</taxon>
        <taxon>Neopterygii</taxon>
        <taxon>Teleostei</taxon>
        <taxon>Clupei</taxon>
        <taxon>Clupeiformes</taxon>
        <taxon>Clupeoidei</taxon>
        <taxon>Engraulidae</taxon>
        <taxon>Coilinae</taxon>
        <taxon>Coilia</taxon>
    </lineage>
</organism>
<comment type="caution">
    <text evidence="3">The sequence shown here is derived from an EMBL/GenBank/DDBJ whole genome shotgun (WGS) entry which is preliminary data.</text>
</comment>
<dbReference type="Gene3D" id="2.40.70.10">
    <property type="entry name" value="Acid Proteases"/>
    <property type="match status" value="1"/>
</dbReference>
<gene>
    <name evidence="3" type="ORF">ACEWY4_017500</name>
</gene>